<dbReference type="PIRSF" id="PIRSF036421">
    <property type="entry name" value="Tricorn_protease"/>
    <property type="match status" value="1"/>
</dbReference>
<evidence type="ECO:0000256" key="3">
    <source>
        <dbReference type="ARBA" id="ARBA00022490"/>
    </source>
</evidence>
<dbReference type="InterPro" id="IPR012393">
    <property type="entry name" value="Tricorn_protease"/>
</dbReference>
<feature type="domain" description="PDZ" evidence="9">
    <location>
        <begin position="744"/>
        <end position="832"/>
    </location>
</feature>
<evidence type="ECO:0000256" key="4">
    <source>
        <dbReference type="ARBA" id="ARBA00022670"/>
    </source>
</evidence>
<gene>
    <name evidence="10" type="ORF">ACFL27_00875</name>
</gene>
<evidence type="ECO:0000313" key="10">
    <source>
        <dbReference type="EMBL" id="MFC1848734.1"/>
    </source>
</evidence>
<evidence type="ECO:0000256" key="1">
    <source>
        <dbReference type="ARBA" id="ARBA00004496"/>
    </source>
</evidence>
<dbReference type="InterPro" id="IPR005151">
    <property type="entry name" value="Tail-specific_protease"/>
</dbReference>
<evidence type="ECO:0000313" key="11">
    <source>
        <dbReference type="Proteomes" id="UP001594351"/>
    </source>
</evidence>
<dbReference type="PANTHER" id="PTHR43253">
    <property type="entry name" value="TRICORN PROTEASE HOMOLOG 2-RELATED"/>
    <property type="match status" value="1"/>
</dbReference>
<keyword evidence="3 7" id="KW-0963">Cytoplasm</keyword>
<evidence type="ECO:0000259" key="9">
    <source>
        <dbReference type="PROSITE" id="PS50106"/>
    </source>
</evidence>
<dbReference type="PANTHER" id="PTHR43253:SF1">
    <property type="entry name" value="TRICORN PROTEASE HOMOLOG 2-RELATED"/>
    <property type="match status" value="1"/>
</dbReference>
<dbReference type="Pfam" id="PF14685">
    <property type="entry name" value="PDZ_Tricorn"/>
    <property type="match status" value="1"/>
</dbReference>
<comment type="caution">
    <text evidence="10">The sequence shown here is derived from an EMBL/GenBank/DDBJ whole genome shotgun (WGS) entry which is preliminary data.</text>
</comment>
<comment type="similarity">
    <text evidence="2 7">Belongs to the peptidase S41B family.</text>
</comment>
<protein>
    <recommendedName>
        <fullName evidence="7">Tricorn protease homolog</fullName>
        <ecNumber evidence="7">3.4.21.-</ecNumber>
    </recommendedName>
</protein>
<evidence type="ECO:0000256" key="7">
    <source>
        <dbReference type="PIRNR" id="PIRNR036421"/>
    </source>
</evidence>
<dbReference type="Gene3D" id="3.90.226.10">
    <property type="entry name" value="2-enoyl-CoA Hydratase, Chain A, domain 1"/>
    <property type="match status" value="1"/>
</dbReference>
<dbReference type="Gene3D" id="2.120.10.60">
    <property type="entry name" value="Tricorn protease N-terminal domain"/>
    <property type="match status" value="1"/>
</dbReference>
<organism evidence="10 11">
    <name type="scientific">candidate division CSSED10-310 bacterium</name>
    <dbReference type="NCBI Taxonomy" id="2855610"/>
    <lineage>
        <taxon>Bacteria</taxon>
        <taxon>Bacteria division CSSED10-310</taxon>
    </lineage>
</organism>
<evidence type="ECO:0000256" key="5">
    <source>
        <dbReference type="ARBA" id="ARBA00022801"/>
    </source>
</evidence>
<feature type="region of interest" description="Disordered" evidence="8">
    <location>
        <begin position="1050"/>
        <end position="1071"/>
    </location>
</feature>
<dbReference type="InterPro" id="IPR029414">
    <property type="entry name" value="Tricorn_PDZ"/>
</dbReference>
<dbReference type="SUPFAM" id="SSF69304">
    <property type="entry name" value="Tricorn protease N-terminal domain"/>
    <property type="match status" value="1"/>
</dbReference>
<dbReference type="InterPro" id="IPR015943">
    <property type="entry name" value="WD40/YVTN_repeat-like_dom_sf"/>
</dbReference>
<dbReference type="Gene3D" id="2.30.42.10">
    <property type="match status" value="1"/>
</dbReference>
<dbReference type="EC" id="3.4.21.-" evidence="7"/>
<proteinExistence type="inferred from homology"/>
<keyword evidence="5 7" id="KW-0378">Hydrolase</keyword>
<name>A0ABV6YRA1_UNCC1</name>
<dbReference type="InterPro" id="IPR001478">
    <property type="entry name" value="PDZ"/>
</dbReference>
<dbReference type="CDD" id="cd07562">
    <property type="entry name" value="Peptidase_S41_TRI"/>
    <property type="match status" value="1"/>
</dbReference>
<dbReference type="EMBL" id="JBHPBY010000005">
    <property type="protein sequence ID" value="MFC1848734.1"/>
    <property type="molecule type" value="Genomic_DNA"/>
</dbReference>
<dbReference type="Pfam" id="PF14684">
    <property type="entry name" value="Tricorn_C1"/>
    <property type="match status" value="1"/>
</dbReference>
<dbReference type="Gene3D" id="2.130.10.10">
    <property type="entry name" value="YVTN repeat-like/Quinoprotein amine dehydrogenase"/>
    <property type="match status" value="1"/>
</dbReference>
<dbReference type="InterPro" id="IPR029045">
    <property type="entry name" value="ClpP/crotonase-like_dom_sf"/>
</dbReference>
<dbReference type="Pfam" id="PF26550">
    <property type="entry name" value="Tricorn_2nd"/>
    <property type="match status" value="1"/>
</dbReference>
<dbReference type="Proteomes" id="UP001594351">
    <property type="component" value="Unassembled WGS sequence"/>
</dbReference>
<evidence type="ECO:0000256" key="8">
    <source>
        <dbReference type="SAM" id="MobiDB-lite"/>
    </source>
</evidence>
<evidence type="ECO:0000256" key="2">
    <source>
        <dbReference type="ARBA" id="ARBA00008524"/>
    </source>
</evidence>
<evidence type="ECO:0000256" key="6">
    <source>
        <dbReference type="ARBA" id="ARBA00022825"/>
    </source>
</evidence>
<dbReference type="Pfam" id="PF26549">
    <property type="entry name" value="Tricorn_N"/>
    <property type="match status" value="1"/>
</dbReference>
<keyword evidence="6 7" id="KW-0720">Serine protease</keyword>
<comment type="subcellular location">
    <subcellularLocation>
        <location evidence="1 7">Cytoplasm</location>
    </subcellularLocation>
</comment>
<dbReference type="SMART" id="SM00245">
    <property type="entry name" value="TSPc"/>
    <property type="match status" value="1"/>
</dbReference>
<keyword evidence="11" id="KW-1185">Reference proteome</keyword>
<dbReference type="SUPFAM" id="SSF50156">
    <property type="entry name" value="PDZ domain-like"/>
    <property type="match status" value="1"/>
</dbReference>
<dbReference type="Gene3D" id="3.30.750.44">
    <property type="match status" value="1"/>
</dbReference>
<dbReference type="InterPro" id="IPR036034">
    <property type="entry name" value="PDZ_sf"/>
</dbReference>
<dbReference type="Pfam" id="PF03572">
    <property type="entry name" value="Peptidase_S41"/>
    <property type="match status" value="1"/>
</dbReference>
<comment type="function">
    <text evidence="7">Degrades oligopeptides.</text>
</comment>
<keyword evidence="4 7" id="KW-0645">Protease</keyword>
<dbReference type="InterPro" id="IPR028204">
    <property type="entry name" value="Tricorn_C1"/>
</dbReference>
<reference evidence="10 11" key="1">
    <citation type="submission" date="2024-09" db="EMBL/GenBank/DDBJ databases">
        <title>Laminarin stimulates single cell rates of sulfate reduction while oxygen inhibits transcriptomic activity in coastal marine sediment.</title>
        <authorList>
            <person name="Lindsay M."/>
            <person name="Orcutt B."/>
            <person name="Emerson D."/>
            <person name="Stepanauskas R."/>
            <person name="D'Angelo T."/>
        </authorList>
    </citation>
    <scope>NUCLEOTIDE SEQUENCE [LARGE SCALE GENOMIC DNA]</scope>
    <source>
        <strain evidence="10">SAG AM-311-K15</strain>
    </source>
</reference>
<dbReference type="SUPFAM" id="SSF52096">
    <property type="entry name" value="ClpP/crotonase"/>
    <property type="match status" value="1"/>
</dbReference>
<dbReference type="PROSITE" id="PS50106">
    <property type="entry name" value="PDZ"/>
    <property type="match status" value="1"/>
</dbReference>
<accession>A0ABV6YRA1</accession>
<dbReference type="SUPFAM" id="SSF69322">
    <property type="entry name" value="Tricorn protease domain 2"/>
    <property type="match status" value="1"/>
</dbReference>
<sequence>MLRKGYYSHPSIHGDTIAFASDDDVWSVSVDGGLARRLTDSRGLATRPRFSPDGSHIAYMGVEEGYPEIYIMPAQGGQGRRLTRLAAHTLLLGWTPDGNNIIFSTQRGRHNHRLLFVFTVPVTGGQPESLEVGPAIALCYGPEGARVICRGSGLDPAWWKRYRGGRSGELWIDPAGDDSFVKLIETGGNLASPAWLNERIYFHSDHEGIGNIYSCLPSGVDLKRHTANQDYYIRMISGDNNRLVYTAGADIYHLAPDRGESKKVEIDFPSQRSKRARRFVSAEKFLEDYDINPAGHSLCLTTRGKVFTMAFWEAAAKQFGITTGHTRYRLARWLNDGQRIIAISDEGGDESLEIYDLDGGKLKRLDNFDLGRALSLQVSPRSDEVILSNHKGELIHINLETSTFKVIDRSRFGRIAGFDISPDGRYVAYSLWKSPKTTVIMISCLETGEKWLAAEPVLRDVSPCFDPDGNYLYYLSFSGFDPVRDVLDFAYGFPRGVQLKLVTLRKEVMSPFIPQPKTLEKETNSHGNNIEKGDAAAEVHQLKIDFDGLERRIVLFPIPVGNYDDIIGLPGGKVIFSELPVEGLKGKSWLDTEPEANVTLKLFDFDKGDCETLVSNISDFKINRSEKILAYRTGYRLRIIRAVRNRKEIDDDLPSRQSGWIDLTRPKISVDFLPEWQQMFAEGWRLLRDHYYIQDMGGCDWEKVYRRYAPLVERISTRRELSDLFWEMGGELGTSHAYELGGDYPPIPRYKHGFLGADLALIDGKWLFTKIIQGDPGEPNLDSPLNTPGINIKAGDLILAINGIPVTTALSPDELLVNQGGQKVALTVSDGQKSRTVTVKTLRDEIPCRHREWVRKNRERVHQETTGRVGYVHVSDMGPQGFSEFHRAFLSEVERQALIVDVRYNSGGHVSPLILQRLIRKRTGYGISRWIEPYPRPPDSFIGPIIGLTDEFSGSDGDLFSHNFKQLRIGPLVGKRTWGGVVGLNPTHPLVDGTVTTQPEFFNWLLDVGYDLENRGAEPDIMVEVKPQEYARGQDPQLSTAITVALQELEKNPPRIPDFGPHPDRSLPTLE</sequence>